<evidence type="ECO:0000313" key="8">
    <source>
        <dbReference type="EMBL" id="KAK1444811.1"/>
    </source>
</evidence>
<dbReference type="SUPFAM" id="SSF103481">
    <property type="entry name" value="Multidrug resistance efflux transporter EmrE"/>
    <property type="match status" value="1"/>
</dbReference>
<evidence type="ECO:0000256" key="1">
    <source>
        <dbReference type="ARBA" id="ARBA00004141"/>
    </source>
</evidence>
<evidence type="ECO:0000256" key="7">
    <source>
        <dbReference type="SAM" id="Phobius"/>
    </source>
</evidence>
<name>A0AAD8PGA5_BABGI</name>
<gene>
    <name evidence="8" type="ORF">BgAZ_107170</name>
</gene>
<dbReference type="InterPro" id="IPR037185">
    <property type="entry name" value="EmrE-like"/>
</dbReference>
<organism evidence="8 9">
    <name type="scientific">Babesia gibsoni</name>
    <dbReference type="NCBI Taxonomy" id="33632"/>
    <lineage>
        <taxon>Eukaryota</taxon>
        <taxon>Sar</taxon>
        <taxon>Alveolata</taxon>
        <taxon>Apicomplexa</taxon>
        <taxon>Aconoidasida</taxon>
        <taxon>Piroplasmida</taxon>
        <taxon>Babesiidae</taxon>
        <taxon>Babesia</taxon>
    </lineage>
</organism>
<comment type="subcellular location">
    <subcellularLocation>
        <location evidence="1">Membrane</location>
        <topology evidence="1">Multi-pass membrane protein</topology>
    </subcellularLocation>
</comment>
<dbReference type="EMBL" id="JAVEPI010000001">
    <property type="protein sequence ID" value="KAK1444811.1"/>
    <property type="molecule type" value="Genomic_DNA"/>
</dbReference>
<feature type="transmembrane region" description="Helical" evidence="7">
    <location>
        <begin position="158"/>
        <end position="179"/>
    </location>
</feature>
<reference evidence="8" key="1">
    <citation type="submission" date="2023-08" db="EMBL/GenBank/DDBJ databases">
        <title>Draft sequence of the Babesia gibsoni genome.</title>
        <authorList>
            <person name="Yamagishi J.Y."/>
            <person name="Xuan X.X."/>
        </authorList>
    </citation>
    <scope>NUCLEOTIDE SEQUENCE</scope>
    <source>
        <strain evidence="8">Azabu</strain>
    </source>
</reference>
<evidence type="ECO:0000256" key="2">
    <source>
        <dbReference type="ARBA" id="ARBA00006690"/>
    </source>
</evidence>
<evidence type="ECO:0008006" key="10">
    <source>
        <dbReference type="Google" id="ProtNLM"/>
    </source>
</evidence>
<keyword evidence="9" id="KW-1185">Reference proteome</keyword>
<keyword evidence="3" id="KW-0813">Transport</keyword>
<dbReference type="PANTHER" id="PTHR31326">
    <property type="entry name" value="PROTEIN CLT2, CHLOROPLASTIC"/>
    <property type="match status" value="1"/>
</dbReference>
<comment type="caution">
    <text evidence="8">The sequence shown here is derived from an EMBL/GenBank/DDBJ whole genome shotgun (WGS) entry which is preliminary data.</text>
</comment>
<evidence type="ECO:0000256" key="5">
    <source>
        <dbReference type="ARBA" id="ARBA00022989"/>
    </source>
</evidence>
<evidence type="ECO:0000256" key="4">
    <source>
        <dbReference type="ARBA" id="ARBA00022692"/>
    </source>
</evidence>
<evidence type="ECO:0000256" key="3">
    <source>
        <dbReference type="ARBA" id="ARBA00022448"/>
    </source>
</evidence>
<evidence type="ECO:0000313" key="9">
    <source>
        <dbReference type="Proteomes" id="UP001230268"/>
    </source>
</evidence>
<evidence type="ECO:0000256" key="6">
    <source>
        <dbReference type="ARBA" id="ARBA00023136"/>
    </source>
</evidence>
<sequence length="438" mass="48320">MRDYLESDDSSSKGMPLYLSAGLSSESSAEMARGIGRARGAFRPYDNYREDTHSNPIMRFLIKRQVVLASIWMVMTDVFLTINYKRLIDHTTNYTMVTVPVLMIILFHLFTVIFLICKIKFPEYMARPFNPRPLVKLAVMDIISSALSAIGSSKTSGHLLPILGQVGIPLTMVASMIIFGESHSNYQYLGAFLVVLFVVVKEVSLPGSSETNDFKYNILYLASNVPDSVSATLRSGLYASKTFHLVKYHYMTNILQMVMGIPMYTVLVANTRTRPDLGVISGTLHDIKAGIYCLFVNRNTIVEQCGQAGSIACDACEGSFKVLGQYLLSNIMMRLASIVLMMNGAVTLIFMLGAIKVPLCSIAFSMSFISGESTTELNGTDVVCFLGMMLAIILYGLGSRKGDEALESDPSEPMLVEYEASDNSLFPNSFQLQRGYSA</sequence>
<feature type="transmembrane region" description="Helical" evidence="7">
    <location>
        <begin position="66"/>
        <end position="84"/>
    </location>
</feature>
<keyword evidence="6 7" id="KW-0472">Membrane</keyword>
<feature type="transmembrane region" description="Helical" evidence="7">
    <location>
        <begin position="335"/>
        <end position="357"/>
    </location>
</feature>
<dbReference type="AlphaFoldDB" id="A0AAD8PGA5"/>
<dbReference type="InterPro" id="IPR013936">
    <property type="entry name" value="CRT-like"/>
</dbReference>
<dbReference type="Proteomes" id="UP001230268">
    <property type="component" value="Unassembled WGS sequence"/>
</dbReference>
<protein>
    <recommendedName>
        <fullName evidence="10">Chloroquine resistance transporter</fullName>
    </recommendedName>
</protein>
<dbReference type="Pfam" id="PF08627">
    <property type="entry name" value="CRT-like"/>
    <property type="match status" value="1"/>
</dbReference>
<feature type="transmembrane region" description="Helical" evidence="7">
    <location>
        <begin position="250"/>
        <end position="269"/>
    </location>
</feature>
<accession>A0AAD8PGA5</accession>
<keyword evidence="5 7" id="KW-1133">Transmembrane helix</keyword>
<dbReference type="PANTHER" id="PTHR31326:SF1">
    <property type="entry name" value="PROTEIN CLT2, CHLOROPLASTIC"/>
    <property type="match status" value="1"/>
</dbReference>
<keyword evidence="4 7" id="KW-0812">Transmembrane</keyword>
<comment type="similarity">
    <text evidence="2">Belongs to the CRT-like transporter family.</text>
</comment>
<dbReference type="GO" id="GO:0016020">
    <property type="term" value="C:membrane"/>
    <property type="evidence" value="ECO:0007669"/>
    <property type="project" value="UniProtKB-SubCell"/>
</dbReference>
<feature type="transmembrane region" description="Helical" evidence="7">
    <location>
        <begin position="377"/>
        <end position="397"/>
    </location>
</feature>
<proteinExistence type="inferred from homology"/>
<feature type="transmembrane region" description="Helical" evidence="7">
    <location>
        <begin position="96"/>
        <end position="121"/>
    </location>
</feature>